<reference evidence="3" key="1">
    <citation type="journal article" date="2019" name="Int. J. Syst. Evol. Microbiol.">
        <title>The Global Catalogue of Microorganisms (GCM) 10K type strain sequencing project: providing services to taxonomists for standard genome sequencing and annotation.</title>
        <authorList>
            <consortium name="The Broad Institute Genomics Platform"/>
            <consortium name="The Broad Institute Genome Sequencing Center for Infectious Disease"/>
            <person name="Wu L."/>
            <person name="Ma J."/>
        </authorList>
    </citation>
    <scope>NUCLEOTIDE SEQUENCE [LARGE SCALE GENOMIC DNA]</scope>
    <source>
        <strain evidence="3">NBRC 102122</strain>
    </source>
</reference>
<dbReference type="Pfam" id="PF12697">
    <property type="entry name" value="Abhydrolase_6"/>
    <property type="match status" value="1"/>
</dbReference>
<proteinExistence type="predicted"/>
<dbReference type="Gene3D" id="3.40.50.1820">
    <property type="entry name" value="alpha/beta hydrolase"/>
    <property type="match status" value="1"/>
</dbReference>
<evidence type="ECO:0000313" key="3">
    <source>
        <dbReference type="Proteomes" id="UP001156702"/>
    </source>
</evidence>
<dbReference type="InterPro" id="IPR029058">
    <property type="entry name" value="AB_hydrolase_fold"/>
</dbReference>
<dbReference type="SUPFAM" id="SSF53474">
    <property type="entry name" value="alpha/beta-Hydrolases"/>
    <property type="match status" value="1"/>
</dbReference>
<accession>A0ABQ5ZJV1</accession>
<keyword evidence="3" id="KW-1185">Reference proteome</keyword>
<gene>
    <name evidence="2" type="ORF">GCM10007923_41280</name>
</gene>
<evidence type="ECO:0000259" key="1">
    <source>
        <dbReference type="Pfam" id="PF12697"/>
    </source>
</evidence>
<comment type="caution">
    <text evidence="2">The sequence shown here is derived from an EMBL/GenBank/DDBJ whole genome shotgun (WGS) entry which is preliminary data.</text>
</comment>
<feature type="domain" description="AB hydrolase-1" evidence="1">
    <location>
        <begin position="32"/>
        <end position="219"/>
    </location>
</feature>
<dbReference type="Proteomes" id="UP001156702">
    <property type="component" value="Unassembled WGS sequence"/>
</dbReference>
<dbReference type="InterPro" id="IPR000073">
    <property type="entry name" value="AB_hydrolase_1"/>
</dbReference>
<organism evidence="2 3">
    <name type="scientific">Shinella yambaruensis</name>
    <dbReference type="NCBI Taxonomy" id="415996"/>
    <lineage>
        <taxon>Bacteria</taxon>
        <taxon>Pseudomonadati</taxon>
        <taxon>Pseudomonadota</taxon>
        <taxon>Alphaproteobacteria</taxon>
        <taxon>Hyphomicrobiales</taxon>
        <taxon>Rhizobiaceae</taxon>
        <taxon>Shinella</taxon>
    </lineage>
</organism>
<protein>
    <recommendedName>
        <fullName evidence="1">AB hydrolase-1 domain-containing protein</fullName>
    </recommendedName>
</protein>
<dbReference type="EMBL" id="BSOP01000034">
    <property type="protein sequence ID" value="GLR52913.1"/>
    <property type="molecule type" value="Genomic_DNA"/>
</dbReference>
<evidence type="ECO:0000313" key="2">
    <source>
        <dbReference type="EMBL" id="GLR52913.1"/>
    </source>
</evidence>
<name>A0ABQ5ZJV1_9HYPH</name>
<sequence length="232" mass="24616">MAARWWLLPGTLCTADVFRPVLDILNVPPQDCRTVMLDRPSVEDYAGDLAAVEPQDIVLGFSLGAILAAHHVDRIRARAVVLLAANPFADMPEKRAARLEQLAAVSSRGARPVMSALWPAMVCPAASGNPLIGERIVAMAEAAAAHLPAQTELALTRPGAEPMLAATRAPVLFVTGREDKAAPYERAERAAGIGAHTLILIEGAGHFLPLEAPQACAEAIAGFLKEKEIRPC</sequence>
<dbReference type="RefSeq" id="WP_244769446.1">
    <property type="nucleotide sequence ID" value="NZ_BSOP01000034.1"/>
</dbReference>